<proteinExistence type="predicted"/>
<gene>
    <name evidence="3" type="ORF">I545_6787</name>
</gene>
<reference evidence="3 4" key="1">
    <citation type="submission" date="2013-12" db="EMBL/GenBank/DDBJ databases">
        <authorList>
            <person name="Brown-Elliot B."/>
            <person name="Wallace R."/>
            <person name="Lenaerts A."/>
            <person name="Ordway D."/>
            <person name="DeGroote M.A."/>
            <person name="Parker T."/>
            <person name="Sizemore C."/>
            <person name="Tallon L.J."/>
            <person name="Sadzewicz L.K."/>
            <person name="Sengamalay N."/>
            <person name="Fraser C.M."/>
            <person name="Hine E."/>
            <person name="Shefchek K.A."/>
            <person name="Das S.P."/>
            <person name="Tettelin H."/>
        </authorList>
    </citation>
    <scope>NUCLEOTIDE SEQUENCE [LARGE SCALE GENOMIC DNA]</scope>
    <source>
        <strain evidence="3 4">662</strain>
    </source>
</reference>
<evidence type="ECO:0000259" key="2">
    <source>
        <dbReference type="Pfam" id="PF16995"/>
    </source>
</evidence>
<dbReference type="Proteomes" id="UP000020561">
    <property type="component" value="Unassembled WGS sequence"/>
</dbReference>
<feature type="domain" description="Lysyl-tRNA synthetase N-terminal transmembrane region" evidence="2">
    <location>
        <begin position="2"/>
        <end position="42"/>
    </location>
</feature>
<comment type="caution">
    <text evidence="3">The sequence shown here is derived from an EMBL/GenBank/DDBJ whole genome shotgun (WGS) entry which is preliminary data.</text>
</comment>
<keyword evidence="1" id="KW-1133">Transmembrane helix</keyword>
<evidence type="ECO:0000313" key="4">
    <source>
        <dbReference type="Proteomes" id="UP000020561"/>
    </source>
</evidence>
<evidence type="ECO:0000256" key="1">
    <source>
        <dbReference type="SAM" id="Phobius"/>
    </source>
</evidence>
<dbReference type="AlphaFoldDB" id="X7XSA9"/>
<keyword evidence="1" id="KW-0472">Membrane</keyword>
<sequence>MLRLLAAALTARKRIAWLLLLGNMVLAAFLNAADIAAGGNHRSRKLR</sequence>
<dbReference type="PATRIC" id="fig|1299326.3.peg.6518"/>
<dbReference type="Pfam" id="PF16995">
    <property type="entry name" value="tRNA-synt_2_TM"/>
    <property type="match status" value="1"/>
</dbReference>
<keyword evidence="1" id="KW-0812">Transmembrane</keyword>
<protein>
    <recommendedName>
        <fullName evidence="2">Lysyl-tRNA synthetase N-terminal transmembrane region domain-containing protein</fullName>
    </recommendedName>
</protein>
<organism evidence="3 4">
    <name type="scientific">Mycobacterium kansasii 662</name>
    <dbReference type="NCBI Taxonomy" id="1299326"/>
    <lineage>
        <taxon>Bacteria</taxon>
        <taxon>Bacillati</taxon>
        <taxon>Actinomycetota</taxon>
        <taxon>Actinomycetes</taxon>
        <taxon>Mycobacteriales</taxon>
        <taxon>Mycobacteriaceae</taxon>
        <taxon>Mycobacterium</taxon>
    </lineage>
</organism>
<accession>X7XSA9</accession>
<dbReference type="InterPro" id="IPR031553">
    <property type="entry name" value="tRNA-synt_2_TM"/>
</dbReference>
<dbReference type="EMBL" id="JAOA01000031">
    <property type="protein sequence ID" value="ETZ97713.1"/>
    <property type="molecule type" value="Genomic_DNA"/>
</dbReference>
<feature type="transmembrane region" description="Helical" evidence="1">
    <location>
        <begin position="15"/>
        <end position="37"/>
    </location>
</feature>
<evidence type="ECO:0000313" key="3">
    <source>
        <dbReference type="EMBL" id="ETZ97713.1"/>
    </source>
</evidence>
<name>X7XSA9_MYCKA</name>